<evidence type="ECO:0000313" key="1">
    <source>
        <dbReference type="EMBL" id="MEE3851423.1"/>
    </source>
</evidence>
<dbReference type="Pfam" id="PF07366">
    <property type="entry name" value="SnoaL"/>
    <property type="match status" value="1"/>
</dbReference>
<name>A0ABU7MEX4_9ACTN</name>
<keyword evidence="2" id="KW-1185">Reference proteome</keyword>
<proteinExistence type="predicted"/>
<comment type="caution">
    <text evidence="1">The sequence shown here is derived from an EMBL/GenBank/DDBJ whole genome shotgun (WGS) entry which is preliminary data.</text>
</comment>
<dbReference type="Proteomes" id="UP001347146">
    <property type="component" value="Unassembled WGS sequence"/>
</dbReference>
<evidence type="ECO:0000313" key="2">
    <source>
        <dbReference type="Proteomes" id="UP001347146"/>
    </source>
</evidence>
<organism evidence="1 2">
    <name type="scientific">Gordonia sesuvii</name>
    <dbReference type="NCBI Taxonomy" id="3116777"/>
    <lineage>
        <taxon>Bacteria</taxon>
        <taxon>Bacillati</taxon>
        <taxon>Actinomycetota</taxon>
        <taxon>Actinomycetes</taxon>
        <taxon>Mycobacteriales</taxon>
        <taxon>Gordoniaceae</taxon>
        <taxon>Gordonia</taxon>
    </lineage>
</organism>
<dbReference type="InterPro" id="IPR032710">
    <property type="entry name" value="NTF2-like_dom_sf"/>
</dbReference>
<dbReference type="RefSeq" id="WP_330433166.1">
    <property type="nucleotide sequence ID" value="NZ_JAZDUF010000004.1"/>
</dbReference>
<gene>
    <name evidence="1" type="ORF">VZC37_13840</name>
</gene>
<dbReference type="PANTHER" id="PTHR38436:SF1">
    <property type="entry name" value="ESTER CYCLASE"/>
    <property type="match status" value="1"/>
</dbReference>
<dbReference type="InterPro" id="IPR009959">
    <property type="entry name" value="Cyclase_SnoaL-like"/>
</dbReference>
<sequence>MSYPTNPAVPAAHAVFDAINSRDLSCLESCVTDDFVDHGSPFPLPPGPAGYQQILTFVTQVLRIRYEIEDFFSTDDRIVLRAVAHGVGVDAVHGPGADGRTYAMPTVHIYRTEGDRLAEHWGVRDELGARIQLGVLAAPVAVGR</sequence>
<reference evidence="1 2" key="1">
    <citation type="submission" date="2024-01" db="EMBL/GenBank/DDBJ databases">
        <title>Draft genome sequence of Gordonia sp. LSe1-13.</title>
        <authorList>
            <person name="Suphannarot A."/>
            <person name="Mingma R."/>
        </authorList>
    </citation>
    <scope>NUCLEOTIDE SEQUENCE [LARGE SCALE GENOMIC DNA]</scope>
    <source>
        <strain evidence="1 2">LSe1-13</strain>
    </source>
</reference>
<dbReference type="EMBL" id="JAZDUF010000004">
    <property type="protein sequence ID" value="MEE3851423.1"/>
    <property type="molecule type" value="Genomic_DNA"/>
</dbReference>
<dbReference type="Gene3D" id="3.10.450.50">
    <property type="match status" value="1"/>
</dbReference>
<accession>A0ABU7MEX4</accession>
<dbReference type="SUPFAM" id="SSF54427">
    <property type="entry name" value="NTF2-like"/>
    <property type="match status" value="1"/>
</dbReference>
<protein>
    <submittedName>
        <fullName evidence="1">Ester cyclase</fullName>
    </submittedName>
</protein>
<dbReference type="PANTHER" id="PTHR38436">
    <property type="entry name" value="POLYKETIDE CYCLASE SNOAL-LIKE DOMAIN"/>
    <property type="match status" value="1"/>
</dbReference>